<evidence type="ECO:0000256" key="3">
    <source>
        <dbReference type="ARBA" id="ARBA00030771"/>
    </source>
</evidence>
<organism evidence="4 5">
    <name type="scientific">Actinomadura harenae</name>
    <dbReference type="NCBI Taxonomy" id="2483351"/>
    <lineage>
        <taxon>Bacteria</taxon>
        <taxon>Bacillati</taxon>
        <taxon>Actinomycetota</taxon>
        <taxon>Actinomycetes</taxon>
        <taxon>Streptosporangiales</taxon>
        <taxon>Thermomonosporaceae</taxon>
        <taxon>Actinomadura</taxon>
    </lineage>
</organism>
<dbReference type="Pfam" id="PF16715">
    <property type="entry name" value="CDPS"/>
    <property type="match status" value="1"/>
</dbReference>
<gene>
    <name evidence="4" type="ORF">EBO15_36070</name>
</gene>
<keyword evidence="5" id="KW-1185">Reference proteome</keyword>
<dbReference type="InterPro" id="IPR030903">
    <property type="entry name" value="CDPS"/>
</dbReference>
<comment type="caution">
    <text evidence="4">The sequence shown here is derived from an EMBL/GenBank/DDBJ whole genome shotgun (WGS) entry which is preliminary data.</text>
</comment>
<keyword evidence="2" id="KW-0808">Transferase</keyword>
<evidence type="ECO:0000256" key="2">
    <source>
        <dbReference type="ARBA" id="ARBA00022679"/>
    </source>
</evidence>
<evidence type="ECO:0000313" key="4">
    <source>
        <dbReference type="EMBL" id="RMI37384.1"/>
    </source>
</evidence>
<protein>
    <recommendedName>
        <fullName evidence="3">Cyclodipeptide synthase</fullName>
    </recommendedName>
</protein>
<sequence length="243" mass="26758">MPEAAAGRSLTAPFTMTPYTENCARLCERAEHVLVGVSPGNGYFNQERLAALLRWATATFARVDAIVPDASLVHTYQALGQSPETAWANVRHKVGKTYRRIARAWEENGVPPDDQRIHLLSDFVDHPVYARLRAETDRAIDVDPALRAAFLGTSRKVLRAFLKDEEPTEAQVEEGKNYLTAEMPLCLDTPAIMGVPSSVAVYHHRLPMAEVMFASPYLNVSPLQGHAVVRPPSDWRADGNGGA</sequence>
<dbReference type="AlphaFoldDB" id="A0A3M2LIT8"/>
<evidence type="ECO:0000256" key="1">
    <source>
        <dbReference type="ARBA" id="ARBA00006034"/>
    </source>
</evidence>
<dbReference type="Gene3D" id="3.40.50.11710">
    <property type="entry name" value="Cyclodipeptide synthase"/>
    <property type="match status" value="1"/>
</dbReference>
<dbReference type="Proteomes" id="UP000282674">
    <property type="component" value="Unassembled WGS sequence"/>
</dbReference>
<name>A0A3M2LIT8_9ACTN</name>
<accession>A0A3M2LIT8</accession>
<evidence type="ECO:0000313" key="5">
    <source>
        <dbReference type="Proteomes" id="UP000282674"/>
    </source>
</evidence>
<proteinExistence type="inferred from homology"/>
<dbReference type="EMBL" id="RFFG01000108">
    <property type="protein sequence ID" value="RMI37384.1"/>
    <property type="molecule type" value="Genomic_DNA"/>
</dbReference>
<dbReference type="InterPro" id="IPR038622">
    <property type="entry name" value="CDPS_sf"/>
</dbReference>
<dbReference type="GO" id="GO:0016755">
    <property type="term" value="F:aminoacyltransferase activity"/>
    <property type="evidence" value="ECO:0007669"/>
    <property type="project" value="InterPro"/>
</dbReference>
<dbReference type="NCBIfam" id="TIGR04539">
    <property type="entry name" value="tRNA_cyclodipep"/>
    <property type="match status" value="1"/>
</dbReference>
<comment type="similarity">
    <text evidence="1">Belongs to the CDPS family.</text>
</comment>
<reference evidence="4 5" key="1">
    <citation type="submission" date="2018-10" db="EMBL/GenBank/DDBJ databases">
        <title>Isolation from soil.</title>
        <authorList>
            <person name="Hu J."/>
        </authorList>
    </citation>
    <scope>NUCLEOTIDE SEQUENCE [LARGE SCALE GENOMIC DNA]</scope>
    <source>
        <strain evidence="4 5">NEAU-Ht49</strain>
    </source>
</reference>